<dbReference type="Proteomes" id="UP000030748">
    <property type="component" value="Unassembled WGS sequence"/>
</dbReference>
<feature type="non-terminal residue" evidence="4">
    <location>
        <position position="1"/>
    </location>
</feature>
<evidence type="ECO:0000256" key="3">
    <source>
        <dbReference type="SAM" id="MobiDB-lite"/>
    </source>
</evidence>
<dbReference type="PANTHER" id="PTHR10795">
    <property type="entry name" value="PROPROTEIN CONVERTASE SUBTILISIN/KEXIN"/>
    <property type="match status" value="1"/>
</dbReference>
<dbReference type="AlphaFoldDB" id="A0A022QCI5"/>
<evidence type="ECO:0008006" key="6">
    <source>
        <dbReference type="Google" id="ProtNLM"/>
    </source>
</evidence>
<protein>
    <recommendedName>
        <fullName evidence="6">Peptidase S8/S53 domain-containing protein</fullName>
    </recommendedName>
</protein>
<name>A0A022QCI5_ERYGU</name>
<keyword evidence="2" id="KW-0732">Signal</keyword>
<dbReference type="GO" id="GO:0004252">
    <property type="term" value="F:serine-type endopeptidase activity"/>
    <property type="evidence" value="ECO:0007669"/>
    <property type="project" value="InterPro"/>
</dbReference>
<comment type="similarity">
    <text evidence="1">Belongs to the peptidase S8 family.</text>
</comment>
<proteinExistence type="inferred from homology"/>
<gene>
    <name evidence="4" type="ORF">MIMGU_mgv1a0209252mg</name>
</gene>
<feature type="region of interest" description="Disordered" evidence="3">
    <location>
        <begin position="141"/>
        <end position="163"/>
    </location>
</feature>
<dbReference type="Gene3D" id="3.40.50.200">
    <property type="entry name" value="Peptidase S8/S53 domain"/>
    <property type="match status" value="1"/>
</dbReference>
<feature type="compositionally biased region" description="Basic and acidic residues" evidence="3">
    <location>
        <begin position="141"/>
        <end position="152"/>
    </location>
</feature>
<dbReference type="InterPro" id="IPR036852">
    <property type="entry name" value="Peptidase_S8/S53_dom_sf"/>
</dbReference>
<evidence type="ECO:0000313" key="4">
    <source>
        <dbReference type="EMBL" id="EYU25661.1"/>
    </source>
</evidence>
<evidence type="ECO:0000256" key="2">
    <source>
        <dbReference type="ARBA" id="ARBA00022729"/>
    </source>
</evidence>
<dbReference type="SUPFAM" id="SSF52743">
    <property type="entry name" value="Subtilisin-like"/>
    <property type="match status" value="1"/>
</dbReference>
<dbReference type="EMBL" id="KI631928">
    <property type="protein sequence ID" value="EYU25661.1"/>
    <property type="molecule type" value="Genomic_DNA"/>
</dbReference>
<reference evidence="4 5" key="1">
    <citation type="journal article" date="2013" name="Proc. Natl. Acad. Sci. U.S.A.">
        <title>Fine-scale variation in meiotic recombination in Mimulus inferred from population shotgun sequencing.</title>
        <authorList>
            <person name="Hellsten U."/>
            <person name="Wright K.M."/>
            <person name="Jenkins J."/>
            <person name="Shu S."/>
            <person name="Yuan Y."/>
            <person name="Wessler S.R."/>
            <person name="Schmutz J."/>
            <person name="Willis J.H."/>
            <person name="Rokhsar D.S."/>
        </authorList>
    </citation>
    <scope>NUCLEOTIDE SEQUENCE [LARGE SCALE GENOMIC DNA]</scope>
    <source>
        <strain evidence="5">cv. DUN x IM62</strain>
    </source>
</reference>
<keyword evidence="5" id="KW-1185">Reference proteome</keyword>
<dbReference type="GO" id="GO:0006508">
    <property type="term" value="P:proteolysis"/>
    <property type="evidence" value="ECO:0007669"/>
    <property type="project" value="InterPro"/>
</dbReference>
<accession>A0A022QCI5</accession>
<dbReference type="InterPro" id="IPR045051">
    <property type="entry name" value="SBT"/>
</dbReference>
<sequence>GRIDVNKLIGARNFASYFPGPTAAGNFVSGANVFGQANGTASGIAPLTHLAIYKVATYWQEWMWLSRTYRVDVLSLALAGDNVSHTSPFHENVVAVGAFSAVKRGIFVSCSAGNDGPRRFVVVQHLAVDSHGWCQHYRQEDKSNRAARKRSESFYQPEEGGSS</sequence>
<organism evidence="4 5">
    <name type="scientific">Erythranthe guttata</name>
    <name type="common">Yellow monkey flower</name>
    <name type="synonym">Mimulus guttatus</name>
    <dbReference type="NCBI Taxonomy" id="4155"/>
    <lineage>
        <taxon>Eukaryota</taxon>
        <taxon>Viridiplantae</taxon>
        <taxon>Streptophyta</taxon>
        <taxon>Embryophyta</taxon>
        <taxon>Tracheophyta</taxon>
        <taxon>Spermatophyta</taxon>
        <taxon>Magnoliopsida</taxon>
        <taxon>eudicotyledons</taxon>
        <taxon>Gunneridae</taxon>
        <taxon>Pentapetalae</taxon>
        <taxon>asterids</taxon>
        <taxon>lamiids</taxon>
        <taxon>Lamiales</taxon>
        <taxon>Phrymaceae</taxon>
        <taxon>Erythranthe</taxon>
    </lineage>
</organism>
<evidence type="ECO:0000256" key="1">
    <source>
        <dbReference type="ARBA" id="ARBA00011073"/>
    </source>
</evidence>
<evidence type="ECO:0000313" key="5">
    <source>
        <dbReference type="Proteomes" id="UP000030748"/>
    </source>
</evidence>